<evidence type="ECO:0000313" key="4">
    <source>
        <dbReference type="EMBL" id="OCS88599.1"/>
    </source>
</evidence>
<organism evidence="4 5">
    <name type="scientific">Caryophanon tenue</name>
    <dbReference type="NCBI Taxonomy" id="33978"/>
    <lineage>
        <taxon>Bacteria</taxon>
        <taxon>Bacillati</taxon>
        <taxon>Bacillota</taxon>
        <taxon>Bacilli</taxon>
        <taxon>Bacillales</taxon>
        <taxon>Caryophanaceae</taxon>
        <taxon>Caryophanon</taxon>
    </lineage>
</organism>
<protein>
    <recommendedName>
        <fullName evidence="6">Prepilin-type N-terminal cleavage/methylation domain-containing protein</fullName>
    </recommendedName>
</protein>
<keyword evidence="5" id="KW-1185">Reference proteome</keyword>
<name>A0A1C0YNF5_9BACL</name>
<evidence type="ECO:0000313" key="5">
    <source>
        <dbReference type="Proteomes" id="UP000093199"/>
    </source>
</evidence>
<evidence type="ECO:0008006" key="6">
    <source>
        <dbReference type="Google" id="ProtNLM"/>
    </source>
</evidence>
<dbReference type="PIRSF" id="PIRSF021292">
    <property type="entry name" value="Competence_ComGD"/>
    <property type="match status" value="1"/>
</dbReference>
<dbReference type="InterPro" id="IPR012902">
    <property type="entry name" value="N_methyl_site"/>
</dbReference>
<dbReference type="InterPro" id="IPR045584">
    <property type="entry name" value="Pilin-like"/>
</dbReference>
<reference evidence="4 5" key="1">
    <citation type="submission" date="2016-07" db="EMBL/GenBank/DDBJ databases">
        <title>Caryophanon tenue genome sequencing.</title>
        <authorList>
            <person name="Verma A."/>
            <person name="Pal Y."/>
            <person name="Krishnamurthi S."/>
        </authorList>
    </citation>
    <scope>NUCLEOTIDE SEQUENCE [LARGE SCALE GENOMIC DNA]</scope>
    <source>
        <strain evidence="4 5">DSM 14152</strain>
    </source>
</reference>
<keyword evidence="3" id="KW-0472">Membrane</keyword>
<dbReference type="OrthoDB" id="1653576at2"/>
<dbReference type="STRING" id="33978.A6M13_01775"/>
<keyword evidence="2" id="KW-0178">Competence</keyword>
<evidence type="ECO:0000256" key="3">
    <source>
        <dbReference type="SAM" id="Phobius"/>
    </source>
</evidence>
<dbReference type="EMBL" id="MASJ01000001">
    <property type="protein sequence ID" value="OCS88599.1"/>
    <property type="molecule type" value="Genomic_DNA"/>
</dbReference>
<dbReference type="AlphaFoldDB" id="A0A1C0YNF5"/>
<dbReference type="GO" id="GO:0009986">
    <property type="term" value="C:cell surface"/>
    <property type="evidence" value="ECO:0007669"/>
    <property type="project" value="UniProtKB-SubCell"/>
</dbReference>
<evidence type="ECO:0000256" key="2">
    <source>
        <dbReference type="ARBA" id="ARBA00023287"/>
    </source>
</evidence>
<proteinExistence type="predicted"/>
<dbReference type="SUPFAM" id="SSF54523">
    <property type="entry name" value="Pili subunits"/>
    <property type="match status" value="1"/>
</dbReference>
<dbReference type="Pfam" id="PF07963">
    <property type="entry name" value="N_methyl"/>
    <property type="match status" value="1"/>
</dbReference>
<sequence length="138" mass="15536">MTKQHGFTLSETLAVLAIIAVIGSVSMLAVKHVSDRFIDERTIFQFELDVLAVQTAAQQQRSTKSIFLRQHEYVVNTSGRYIHRVFPTGTMLRSHNLGADLQYTEVGSVRKAGVIKYEGLSRQYSLTILPINGRVRIE</sequence>
<dbReference type="InterPro" id="IPR016785">
    <property type="entry name" value="ComGD"/>
</dbReference>
<keyword evidence="3" id="KW-1133">Transmembrane helix</keyword>
<comment type="subcellular location">
    <subcellularLocation>
        <location evidence="1">Cell surface</location>
    </subcellularLocation>
</comment>
<dbReference type="GO" id="GO:0030420">
    <property type="term" value="P:establishment of competence for transformation"/>
    <property type="evidence" value="ECO:0007669"/>
    <property type="project" value="UniProtKB-KW"/>
</dbReference>
<comment type="caution">
    <text evidence="4">The sequence shown here is derived from an EMBL/GenBank/DDBJ whole genome shotgun (WGS) entry which is preliminary data.</text>
</comment>
<evidence type="ECO:0000256" key="1">
    <source>
        <dbReference type="ARBA" id="ARBA00004241"/>
    </source>
</evidence>
<dbReference type="Proteomes" id="UP000093199">
    <property type="component" value="Unassembled WGS sequence"/>
</dbReference>
<feature type="transmembrane region" description="Helical" evidence="3">
    <location>
        <begin position="12"/>
        <end position="30"/>
    </location>
</feature>
<gene>
    <name evidence="4" type="ORF">A6M13_01775</name>
</gene>
<accession>A0A1C0YNF5</accession>
<dbReference type="NCBIfam" id="TIGR02532">
    <property type="entry name" value="IV_pilin_GFxxxE"/>
    <property type="match status" value="1"/>
</dbReference>
<keyword evidence="3" id="KW-0812">Transmembrane</keyword>
<dbReference type="RefSeq" id="WP_066542392.1">
    <property type="nucleotide sequence ID" value="NZ_MASJ01000001.1"/>
</dbReference>